<feature type="chain" id="PRO_5003479431" description="Lipoprotein" evidence="1">
    <location>
        <begin position="25"/>
        <end position="167"/>
    </location>
</feature>
<keyword evidence="3" id="KW-1185">Reference proteome</keyword>
<dbReference type="AlphaFoldDB" id="G5JRJ7"/>
<dbReference type="RefSeq" id="WP_004228896.1">
    <property type="nucleotide sequence ID" value="NZ_AEUV02000002.1"/>
</dbReference>
<gene>
    <name evidence="2" type="ORF">STRCR_2006</name>
</gene>
<dbReference type="Proteomes" id="UP000004322">
    <property type="component" value="Unassembled WGS sequence"/>
</dbReference>
<proteinExistence type="predicted"/>
<reference evidence="2" key="1">
    <citation type="submission" date="2011-07" db="EMBL/GenBank/DDBJ databases">
        <authorList>
            <person name="Stanhope M.J."/>
            <person name="Durkin A.S."/>
            <person name="Hostetler J."/>
            <person name="Kim M."/>
            <person name="Radune D."/>
            <person name="Singh I."/>
            <person name="Town C.D."/>
        </authorList>
    </citation>
    <scope>NUCLEOTIDE SEQUENCE [LARGE SCALE GENOMIC DNA]</scope>
    <source>
        <strain evidence="2">HS-6</strain>
    </source>
</reference>
<feature type="signal peptide" evidence="1">
    <location>
        <begin position="1"/>
        <end position="24"/>
    </location>
</feature>
<organism evidence="2 3">
    <name type="scientific">Streptococcus criceti HS-6</name>
    <dbReference type="NCBI Taxonomy" id="873449"/>
    <lineage>
        <taxon>Bacteria</taxon>
        <taxon>Bacillati</taxon>
        <taxon>Bacillota</taxon>
        <taxon>Bacilli</taxon>
        <taxon>Lactobacillales</taxon>
        <taxon>Streptococcaceae</taxon>
        <taxon>Streptococcus</taxon>
    </lineage>
</organism>
<sequence>MKKASKLFLGLGIALTLMVLTACGNGYDKNGIPTELKKSYTGSTDIEDYDANIPSGGSTLTFNTNSHTIKVKTDDETKTVYFKVLSKKDMTKDTKGKLNKVKSKLEGNKYFVMVLTARKSDLTQKAKSQSFPIFVSVSDRGNKIHMFEYNDGYTRSEYFDYSGESDT</sequence>
<evidence type="ECO:0000313" key="3">
    <source>
        <dbReference type="Proteomes" id="UP000004322"/>
    </source>
</evidence>
<keyword evidence="1" id="KW-0732">Signal</keyword>
<evidence type="ECO:0000313" key="2">
    <source>
        <dbReference type="EMBL" id="EHI74962.1"/>
    </source>
</evidence>
<dbReference type="PROSITE" id="PS51257">
    <property type="entry name" value="PROKAR_LIPOPROTEIN"/>
    <property type="match status" value="1"/>
</dbReference>
<dbReference type="EMBL" id="AEUV02000002">
    <property type="protein sequence ID" value="EHI74962.1"/>
    <property type="molecule type" value="Genomic_DNA"/>
</dbReference>
<name>G5JRJ7_STRCG</name>
<comment type="caution">
    <text evidence="2">The sequence shown here is derived from an EMBL/GenBank/DDBJ whole genome shotgun (WGS) entry which is preliminary data.</text>
</comment>
<protein>
    <recommendedName>
        <fullName evidence="4">Lipoprotein</fullName>
    </recommendedName>
</protein>
<evidence type="ECO:0008006" key="4">
    <source>
        <dbReference type="Google" id="ProtNLM"/>
    </source>
</evidence>
<accession>G5JRJ7</accession>
<evidence type="ECO:0000256" key="1">
    <source>
        <dbReference type="SAM" id="SignalP"/>
    </source>
</evidence>